<sequence length="527" mass="60937">MCANINTLSLELLDLIITHLIEIPPTYSDISNASLPPPQNLARYATISRSWQHAIERHTFAAISTFCGDLPTMRQVFNQSPWRKRYLRALFYSIDLPLYSDDRRFCFERRREHQENLVAFRDGVRQLWAELASWEEDLSLGIRLVLAAEAPMNRGREGDDLPITVGIGDRRWAFPEHSLTLWDDTGEVSFLPGLCRVTTLEIAKSGRRIYPTAISQMISSLSNLRKLEVAIFPVQPKNKDLRAEMRNDLARVLESPMLHSLEILRVQMDEATPYNHNFRIAFQEDPVYPDGDHLCRAVCKLAQRRLRELYMVGPCLISPAIWGLSHDNLDTDKLDLTFPHLEIAKIEFALVTYDGRWYYTGDATENTEDEEEANAVPTYSQHELASDSDSDSCSSFNSEYHDEIHDYREACLNGNDPYNTWRRHPDPRTFEPLQRGMILAAMQMPKLRTLELRTRDPGEFDNEVSFQCLAPGVEADDVGWGTQPEEQLRKWRWAVCFPMERLWEVPEAIRQLMLQHLGEEGEIMYFP</sequence>
<organism evidence="2 3">
    <name type="scientific">Aspergillus calidoustus</name>
    <dbReference type="NCBI Taxonomy" id="454130"/>
    <lineage>
        <taxon>Eukaryota</taxon>
        <taxon>Fungi</taxon>
        <taxon>Dikarya</taxon>
        <taxon>Ascomycota</taxon>
        <taxon>Pezizomycotina</taxon>
        <taxon>Eurotiomycetes</taxon>
        <taxon>Eurotiomycetidae</taxon>
        <taxon>Eurotiales</taxon>
        <taxon>Aspergillaceae</taxon>
        <taxon>Aspergillus</taxon>
        <taxon>Aspergillus subgen. Nidulantes</taxon>
    </lineage>
</organism>
<gene>
    <name evidence="2" type="ORF">ASPCAL05198</name>
</gene>
<accession>A0A0U5FWQ2</accession>
<dbReference type="OrthoDB" id="5333491at2759"/>
<evidence type="ECO:0000313" key="2">
    <source>
        <dbReference type="EMBL" id="CEL04066.1"/>
    </source>
</evidence>
<keyword evidence="3" id="KW-1185">Reference proteome</keyword>
<evidence type="ECO:0000256" key="1">
    <source>
        <dbReference type="SAM" id="MobiDB-lite"/>
    </source>
</evidence>
<dbReference type="Proteomes" id="UP000054771">
    <property type="component" value="Unassembled WGS sequence"/>
</dbReference>
<protein>
    <recommendedName>
        <fullName evidence="4">F-box domain-containing protein</fullName>
    </recommendedName>
</protein>
<dbReference type="STRING" id="454130.A0A0U5FWQ2"/>
<dbReference type="OMA" id="ITYDGRW"/>
<evidence type="ECO:0008006" key="4">
    <source>
        <dbReference type="Google" id="ProtNLM"/>
    </source>
</evidence>
<dbReference type="EMBL" id="CDMC01000004">
    <property type="protein sequence ID" value="CEL04066.1"/>
    <property type="molecule type" value="Genomic_DNA"/>
</dbReference>
<reference evidence="3" key="1">
    <citation type="journal article" date="2016" name="Genome Announc.">
        <title>Draft genome sequences of fungus Aspergillus calidoustus.</title>
        <authorList>
            <person name="Horn F."/>
            <person name="Linde J."/>
            <person name="Mattern D.J."/>
            <person name="Walther G."/>
            <person name="Guthke R."/>
            <person name="Scherlach K."/>
            <person name="Martin K."/>
            <person name="Brakhage A.A."/>
            <person name="Petzke L."/>
            <person name="Valiante V."/>
        </authorList>
    </citation>
    <scope>NUCLEOTIDE SEQUENCE [LARGE SCALE GENOMIC DNA]</scope>
    <source>
        <strain evidence="3">SF006504</strain>
    </source>
</reference>
<name>A0A0U5FWQ2_ASPCI</name>
<proteinExistence type="predicted"/>
<evidence type="ECO:0000313" key="3">
    <source>
        <dbReference type="Proteomes" id="UP000054771"/>
    </source>
</evidence>
<feature type="region of interest" description="Disordered" evidence="1">
    <location>
        <begin position="364"/>
        <end position="397"/>
    </location>
</feature>
<dbReference type="AlphaFoldDB" id="A0A0U5FWQ2"/>